<feature type="transmembrane region" description="Helical" evidence="1">
    <location>
        <begin position="7"/>
        <end position="28"/>
    </location>
</feature>
<gene>
    <name evidence="2" type="ORF">IAB38_03550</name>
</gene>
<accession>A0A9D1DUE0</accession>
<evidence type="ECO:0000313" key="3">
    <source>
        <dbReference type="Proteomes" id="UP000824232"/>
    </source>
</evidence>
<keyword evidence="1" id="KW-1133">Transmembrane helix</keyword>
<organism evidence="2 3">
    <name type="scientific">Candidatus Onthousia excrementipullorum</name>
    <dbReference type="NCBI Taxonomy" id="2840884"/>
    <lineage>
        <taxon>Bacteria</taxon>
        <taxon>Bacillati</taxon>
        <taxon>Bacillota</taxon>
        <taxon>Bacilli</taxon>
        <taxon>Candidatus Onthousia</taxon>
    </lineage>
</organism>
<keyword evidence="1" id="KW-0472">Membrane</keyword>
<reference evidence="2" key="2">
    <citation type="journal article" date="2021" name="PeerJ">
        <title>Extensive microbial diversity within the chicken gut microbiome revealed by metagenomics and culture.</title>
        <authorList>
            <person name="Gilroy R."/>
            <person name="Ravi A."/>
            <person name="Getino M."/>
            <person name="Pursley I."/>
            <person name="Horton D.L."/>
            <person name="Alikhan N.F."/>
            <person name="Baker D."/>
            <person name="Gharbi K."/>
            <person name="Hall N."/>
            <person name="Watson M."/>
            <person name="Adriaenssens E.M."/>
            <person name="Foster-Nyarko E."/>
            <person name="Jarju S."/>
            <person name="Secka A."/>
            <person name="Antonio M."/>
            <person name="Oren A."/>
            <person name="Chaudhuri R.R."/>
            <person name="La Ragione R."/>
            <person name="Hildebrand F."/>
            <person name="Pallen M.J."/>
        </authorList>
    </citation>
    <scope>NUCLEOTIDE SEQUENCE</scope>
    <source>
        <strain evidence="2">CHK184-20233</strain>
    </source>
</reference>
<sequence>MKKKENIIIIVVLVVMILAIVGVSYAAFSYSKTGSKVNSITTGSITMTYEETDNTISLSGALPTTDKTGTVRLNPGEYFDFSVSSEITGDVNINYEISAKKEDGNTIDGRYIKLYLTRLTDDGEEEALMVPETYNEESSTNDYTGRPAEEMSLYTSSMNSSENNNYRLRMYVDESYNPQGDGGGLTFSVRINVYGKAGDKYVPLTTQEILEDNELQEEKTQMFNYASNGGYFDMSGGSQSTNPEYVTNGLYSTEDEDGTSYYYRGNVTNNNVQFGEYQSDYYVYEYSSRYFQSLESCQEYNSSCSESNKVKLASAGDKMYWKIVRVNGDGSLRLIYNGTSASPDNSDLAHSYTVGSSPYNLNADNPKYTGYTYDRDTNETDSFIKREVDTWYANALGNTEYDSKVSSGRFCSDSSGYLMDDNLGYNVFASYDRLGQSDNNFAKPNNPSLKCPSTSESYGGSYRLKAGLITADELVLAVESSSVSGNSYLNPGERDYWGMTPSAFAYNSADISVINYYDGLTLVAVNVTGGSYGVRPVININANSKFASGDGTAENPYVITAE</sequence>
<protein>
    <submittedName>
        <fullName evidence="2">Uncharacterized protein</fullName>
    </submittedName>
</protein>
<dbReference type="AlphaFoldDB" id="A0A9D1DUE0"/>
<evidence type="ECO:0000313" key="2">
    <source>
        <dbReference type="EMBL" id="HIR59103.1"/>
    </source>
</evidence>
<keyword evidence="1" id="KW-0812">Transmembrane</keyword>
<comment type="caution">
    <text evidence="2">The sequence shown here is derived from an EMBL/GenBank/DDBJ whole genome shotgun (WGS) entry which is preliminary data.</text>
</comment>
<evidence type="ECO:0000256" key="1">
    <source>
        <dbReference type="SAM" id="Phobius"/>
    </source>
</evidence>
<reference evidence="2" key="1">
    <citation type="submission" date="2020-10" db="EMBL/GenBank/DDBJ databases">
        <authorList>
            <person name="Gilroy R."/>
        </authorList>
    </citation>
    <scope>NUCLEOTIDE SEQUENCE</scope>
    <source>
        <strain evidence="2">CHK184-20233</strain>
    </source>
</reference>
<dbReference type="EMBL" id="DVHC01000037">
    <property type="protein sequence ID" value="HIR59103.1"/>
    <property type="molecule type" value="Genomic_DNA"/>
</dbReference>
<name>A0A9D1DUE0_9FIRM</name>
<dbReference type="Proteomes" id="UP000824232">
    <property type="component" value="Unassembled WGS sequence"/>
</dbReference>
<proteinExistence type="predicted"/>